<dbReference type="EMBL" id="FNQR01000004">
    <property type="protein sequence ID" value="SEA31766.1"/>
    <property type="molecule type" value="Genomic_DNA"/>
</dbReference>
<dbReference type="Proteomes" id="UP000198584">
    <property type="component" value="Unassembled WGS sequence"/>
</dbReference>
<proteinExistence type="predicted"/>
<accession>A0A1H4A774</accession>
<dbReference type="OrthoDB" id="2607182at2"/>
<organism evidence="1 2">
    <name type="scientific">Thalassobacillus cyri</name>
    <dbReference type="NCBI Taxonomy" id="571932"/>
    <lineage>
        <taxon>Bacteria</taxon>
        <taxon>Bacillati</taxon>
        <taxon>Bacillota</taxon>
        <taxon>Bacilli</taxon>
        <taxon>Bacillales</taxon>
        <taxon>Bacillaceae</taxon>
        <taxon>Thalassobacillus</taxon>
    </lineage>
</organism>
<protein>
    <submittedName>
        <fullName evidence="1">Uncharacterized protein</fullName>
    </submittedName>
</protein>
<gene>
    <name evidence="1" type="ORF">SAMN05421743_1042</name>
</gene>
<sequence length="92" mass="10693">MKRIHAYFNNEEQAEGVKSRLQSLHADNITLGSIPKDNNELIEVLRSLFFLKKNDDHSMHVLKTDLAEEEYDRVKAIVKESNGIFLKSMLNY</sequence>
<evidence type="ECO:0000313" key="2">
    <source>
        <dbReference type="Proteomes" id="UP000198584"/>
    </source>
</evidence>
<keyword evidence="2" id="KW-1185">Reference proteome</keyword>
<name>A0A1H4A774_9BACI</name>
<dbReference type="RefSeq" id="WP_093043440.1">
    <property type="nucleotide sequence ID" value="NZ_FNQR01000004.1"/>
</dbReference>
<reference evidence="2" key="1">
    <citation type="submission" date="2016-10" db="EMBL/GenBank/DDBJ databases">
        <authorList>
            <person name="Varghese N."/>
            <person name="Submissions S."/>
        </authorList>
    </citation>
    <scope>NUCLEOTIDE SEQUENCE [LARGE SCALE GENOMIC DNA]</scope>
    <source>
        <strain evidence="2">CCM7597</strain>
    </source>
</reference>
<dbReference type="AlphaFoldDB" id="A0A1H4A774"/>
<evidence type="ECO:0000313" key="1">
    <source>
        <dbReference type="EMBL" id="SEA31766.1"/>
    </source>
</evidence>